<gene>
    <name evidence="1" type="ORF">SYYSPA8_20070</name>
</gene>
<evidence type="ECO:0000313" key="1">
    <source>
        <dbReference type="EMBL" id="GLF96633.1"/>
    </source>
</evidence>
<proteinExistence type="predicted"/>
<dbReference type="EMBL" id="BSBI01000008">
    <property type="protein sequence ID" value="GLF96633.1"/>
    <property type="molecule type" value="Genomic_DNA"/>
</dbReference>
<dbReference type="Proteomes" id="UP001291653">
    <property type="component" value="Unassembled WGS sequence"/>
</dbReference>
<evidence type="ECO:0000313" key="2">
    <source>
        <dbReference type="Proteomes" id="UP001291653"/>
    </source>
</evidence>
<reference evidence="1 2" key="1">
    <citation type="submission" date="2022-10" db="EMBL/GenBank/DDBJ databases">
        <title>Draft genome sequence of Streptomyces sp. YSPA8.</title>
        <authorList>
            <person name="Moriuchi R."/>
            <person name="Dohra H."/>
            <person name="Yamamura H."/>
            <person name="Kodani S."/>
        </authorList>
    </citation>
    <scope>NUCLEOTIDE SEQUENCE [LARGE SCALE GENOMIC DNA]</scope>
    <source>
        <strain evidence="1 2">YSPA8</strain>
    </source>
</reference>
<name>A0ABQ5P1Z4_9ACTN</name>
<dbReference type="RefSeq" id="WP_323448658.1">
    <property type="nucleotide sequence ID" value="NZ_BSBI01000008.1"/>
</dbReference>
<accession>A0ABQ5P1Z4</accession>
<organism evidence="1 2">
    <name type="scientific">Streptomyces yaizuensis</name>
    <dbReference type="NCBI Taxonomy" id="2989713"/>
    <lineage>
        <taxon>Bacteria</taxon>
        <taxon>Bacillati</taxon>
        <taxon>Actinomycetota</taxon>
        <taxon>Actinomycetes</taxon>
        <taxon>Kitasatosporales</taxon>
        <taxon>Streptomycetaceae</taxon>
        <taxon>Streptomyces</taxon>
    </lineage>
</organism>
<protein>
    <submittedName>
        <fullName evidence="1">Uncharacterized protein</fullName>
    </submittedName>
</protein>
<sequence length="42" mass="4446">MPPTDAFARWALAHALATGHQDFRETEAEQMIPALAAAPAAV</sequence>
<keyword evidence="2" id="KW-1185">Reference proteome</keyword>
<comment type="caution">
    <text evidence="1">The sequence shown here is derived from an EMBL/GenBank/DDBJ whole genome shotgun (WGS) entry which is preliminary data.</text>
</comment>